<dbReference type="GO" id="GO:0016740">
    <property type="term" value="F:transferase activity"/>
    <property type="evidence" value="ECO:0007669"/>
    <property type="project" value="UniProtKB-KW"/>
</dbReference>
<reference evidence="5 6" key="1">
    <citation type="submission" date="2019-03" db="EMBL/GenBank/DDBJ databases">
        <title>Bacillus niacini sp. nov. a Nicotinate-Metabolizing Mesophile Isolated from Soil.</title>
        <authorList>
            <person name="Zhang G."/>
        </authorList>
    </citation>
    <scope>NUCLEOTIDE SEQUENCE [LARGE SCALE GENOMIC DNA]</scope>
    <source>
        <strain evidence="5 6">WN066</strain>
    </source>
</reference>
<protein>
    <recommendedName>
        <fullName evidence="3">Gamma-glutamylcyclotransferase family protein</fullName>
    </recommendedName>
</protein>
<dbReference type="PANTHER" id="PTHR12510:SF4">
    <property type="entry name" value="GAMMA-GLUTAMYLAMINECYCLOTRANSFERASE"/>
    <property type="match status" value="1"/>
</dbReference>
<gene>
    <name evidence="5" type="ORF">E2K98_13360</name>
</gene>
<evidence type="ECO:0000256" key="2">
    <source>
        <dbReference type="PIRSR" id="PIRSR639126-1"/>
    </source>
</evidence>
<dbReference type="GO" id="GO:0005829">
    <property type="term" value="C:cytosol"/>
    <property type="evidence" value="ECO:0007669"/>
    <property type="project" value="TreeGrafter"/>
</dbReference>
<comment type="similarity">
    <text evidence="1 3">Belongs to the gamma-glutamylcyclotransferase family.</text>
</comment>
<accession>A0A4R5VQK0</accession>
<dbReference type="CDD" id="cd06661">
    <property type="entry name" value="GGCT_like"/>
    <property type="match status" value="1"/>
</dbReference>
<dbReference type="Proteomes" id="UP000295132">
    <property type="component" value="Unassembled WGS sequence"/>
</dbReference>
<dbReference type="EMBL" id="SMYO01000006">
    <property type="protein sequence ID" value="TDK60714.1"/>
    <property type="molecule type" value="Genomic_DNA"/>
</dbReference>
<dbReference type="InterPro" id="IPR009288">
    <property type="entry name" value="AIG2-like_dom"/>
</dbReference>
<feature type="active site" description="Proton acceptor" evidence="2">
    <location>
        <position position="81"/>
    </location>
</feature>
<dbReference type="Gene3D" id="3.10.490.10">
    <property type="entry name" value="Gamma-glutamyl cyclotransferase-like"/>
    <property type="match status" value="1"/>
</dbReference>
<evidence type="ECO:0000259" key="4">
    <source>
        <dbReference type="Pfam" id="PF06094"/>
    </source>
</evidence>
<comment type="caution">
    <text evidence="5">The sequence shown here is derived from an EMBL/GenBank/DDBJ whole genome shotgun (WGS) entry which is preliminary data.</text>
</comment>
<name>A0A4R5VQK0_9BACI</name>
<evidence type="ECO:0000313" key="6">
    <source>
        <dbReference type="Proteomes" id="UP000295132"/>
    </source>
</evidence>
<sequence length="142" mass="16268">MGVMVMEKRHHVFVYGTLRKDDRNHKLLKDAVCIASHCFTEGRLFDSHQGYPFLVQSTDSRVVGELYIVDDAQLSDLDGLEDYNGVGKDNLYNRVEQVIHTGTGDFLAFVYVLPESKNFKNMKLIESGDWFLYQKNQKTSLG</sequence>
<proteinExistence type="inferred from homology"/>
<dbReference type="InterPro" id="IPR039126">
    <property type="entry name" value="GGACT"/>
</dbReference>
<dbReference type="Pfam" id="PF06094">
    <property type="entry name" value="GGACT"/>
    <property type="match status" value="1"/>
</dbReference>
<organism evidence="5 6">
    <name type="scientific">Bacillus salipaludis</name>
    <dbReference type="NCBI Taxonomy" id="2547811"/>
    <lineage>
        <taxon>Bacteria</taxon>
        <taxon>Bacillati</taxon>
        <taxon>Bacillota</taxon>
        <taxon>Bacilli</taxon>
        <taxon>Bacillales</taxon>
        <taxon>Bacillaceae</taxon>
        <taxon>Bacillus</taxon>
    </lineage>
</organism>
<keyword evidence="5" id="KW-0808">Transferase</keyword>
<dbReference type="InterPro" id="IPR036568">
    <property type="entry name" value="GGCT-like_sf"/>
</dbReference>
<evidence type="ECO:0000256" key="1">
    <source>
        <dbReference type="ARBA" id="ARBA00008861"/>
    </source>
</evidence>
<dbReference type="PANTHER" id="PTHR12510">
    <property type="entry name" value="TROPONIN C-AKIN-1 PROTEIN"/>
    <property type="match status" value="1"/>
</dbReference>
<evidence type="ECO:0000256" key="3">
    <source>
        <dbReference type="RuleBase" id="RU367036"/>
    </source>
</evidence>
<dbReference type="InterPro" id="IPR013024">
    <property type="entry name" value="GGCT-like"/>
</dbReference>
<feature type="domain" description="Gamma-glutamylcyclotransferase AIG2-like" evidence="4">
    <location>
        <begin position="12"/>
        <end position="130"/>
    </location>
</feature>
<evidence type="ECO:0000313" key="5">
    <source>
        <dbReference type="EMBL" id="TDK60714.1"/>
    </source>
</evidence>
<dbReference type="AlphaFoldDB" id="A0A4R5VQK0"/>
<dbReference type="GO" id="GO:0061929">
    <property type="term" value="F:gamma-glutamylaminecyclotransferase activity"/>
    <property type="evidence" value="ECO:0007669"/>
    <property type="project" value="InterPro"/>
</dbReference>
<dbReference type="SUPFAM" id="SSF110857">
    <property type="entry name" value="Gamma-glutamyl cyclotransferase-like"/>
    <property type="match status" value="1"/>
</dbReference>